<dbReference type="GO" id="GO:0016477">
    <property type="term" value="P:cell migration"/>
    <property type="evidence" value="ECO:0007669"/>
    <property type="project" value="TreeGrafter"/>
</dbReference>
<evidence type="ECO:0000259" key="8">
    <source>
        <dbReference type="PROSITE" id="PS50268"/>
    </source>
</evidence>
<evidence type="ECO:0000256" key="3">
    <source>
        <dbReference type="ARBA" id="ARBA00022837"/>
    </source>
</evidence>
<dbReference type="InterPro" id="IPR039808">
    <property type="entry name" value="Cadherin"/>
</dbReference>
<evidence type="ECO:0000256" key="5">
    <source>
        <dbReference type="PROSITE-ProRule" id="PRU00043"/>
    </source>
</evidence>
<evidence type="ECO:0000313" key="9">
    <source>
        <dbReference type="EMBL" id="GMR39684.1"/>
    </source>
</evidence>
<dbReference type="InterPro" id="IPR002126">
    <property type="entry name" value="Cadherin-like_dom"/>
</dbReference>
<name>A0AAN4ZGU3_9BILA</name>
<keyword evidence="2" id="KW-0677">Repeat</keyword>
<protein>
    <recommendedName>
        <fullName evidence="8">Cadherin domain-containing protein</fullName>
    </recommendedName>
</protein>
<evidence type="ECO:0000256" key="4">
    <source>
        <dbReference type="ARBA" id="ARBA00023136"/>
    </source>
</evidence>
<dbReference type="CDD" id="cd11304">
    <property type="entry name" value="Cadherin_repeat"/>
    <property type="match status" value="7"/>
</dbReference>
<dbReference type="GO" id="GO:0044331">
    <property type="term" value="P:cell-cell adhesion mediated by cadherin"/>
    <property type="evidence" value="ECO:0007669"/>
    <property type="project" value="TreeGrafter"/>
</dbReference>
<keyword evidence="6" id="KW-0812">Transmembrane</keyword>
<keyword evidence="7" id="KW-0732">Signal</keyword>
<dbReference type="GO" id="GO:0007156">
    <property type="term" value="P:homophilic cell adhesion via plasma membrane adhesion molecules"/>
    <property type="evidence" value="ECO:0007669"/>
    <property type="project" value="InterPro"/>
</dbReference>
<dbReference type="GO" id="GO:0034332">
    <property type="term" value="P:adherens junction organization"/>
    <property type="evidence" value="ECO:0007669"/>
    <property type="project" value="TreeGrafter"/>
</dbReference>
<evidence type="ECO:0000256" key="1">
    <source>
        <dbReference type="ARBA" id="ARBA00004370"/>
    </source>
</evidence>
<dbReference type="GO" id="GO:0045296">
    <property type="term" value="F:cadherin binding"/>
    <property type="evidence" value="ECO:0007669"/>
    <property type="project" value="TreeGrafter"/>
</dbReference>
<dbReference type="PROSITE" id="PS00232">
    <property type="entry name" value="CADHERIN_1"/>
    <property type="match status" value="1"/>
</dbReference>
<accession>A0AAN4ZGU3</accession>
<sequence>MRQFISSLLLLGLIVCEEKLLEISSIQVKVPRGLTRGSEIVSDIPFRVSTTTSEDVALSLVPNASPISVSPSISPAGKTFHLLVTDPDELYANSSFTYELQAIGLITGYSQSVPVKVDVEINEGENPQFDKDYYEFHFEKNLLKRSEIGIVKLVNSYDLADSFAYTLYGSHADKFDFKSRGSVVTILGIPCNGNEGRIHNECTLPATTRLVLEAKSLSGNTSQTVITVAQPQRSSPIRFTHPLYETTLSTVSGLLQPMVVTIAKGGDQSSIIYSLSDKTGLFSLHPTNGLLSIQHPEFVDTSTLGMTFNLTARAVDASGNTQQATIVVHVKSGMHTERKLLFEQDSYNLTAAPGESGLGQLRLQSSSTRKGVTFSISEGLHDDIIQIHNRTGELRYMGEIEKEDQTFDLKIMASTTHSFAIVPVHIVIRGIGSCVPKFASKDIIVTASRTLPVDNVIHEFAASDCDADAALKFQILTTTAKDMIGTPLQDPDFSRLFRLDSNDSAGRLVLAEDISALEVISLRVEVQVSDERHPGEIPDRANLLILVQALQSSQSEVPLLQANRVPELLTLPANLAVGSYVFTVSAKPSIAEGRRSEFWFELNNGMQFFDINSNTGEVHTIASLRNETELHAQVIISHLNTSSSVQVPLHISISPVIERAPIFSSSFYEHFVDESTQPAAKIMMVAVDDTGDTIRYQLEGTDAEQFEVNEKGEIYLRTELDRETKPKIQLFAKAIDSLGKFDIAPVTMTVVDANDSPPFFAARNIGASVMEDAPIGSFVVRAKAVDPDSSSLLRYDIRVPNQSSMLFKLISVDGNGTVTTAGSLHGLDGIVFFEVIVSDGVHTHIAEVNMEIIGNFDCHPTFDLNTEQGGNFVFEIQENAPTKFALGQVNSEPLDDRCHLEFALFDSNLQDFVHDTSDLSIDEQTGELRTNRAYDAERDPSRIPVVIGLRAQKHFSKIGAELRVIDLNDNPLTFAKEEIHFRVPENSRKGTRIGSVEAHDKDFMDQVLYHMAEPSDTFYVDTENGDIILLGELDRERADTHSFMIVATNSNNSSPIQSAMLQVIVHVQDVNDNPPHFLFDDQRILINDATVGGAVLLRISAEDPDYVHGEEKDVFYRIAGTTFEYRRMVHPTENVFSIEEETGEIRLEKSIKGFTGGRFNILIAASDRNDSNGHENFATVKATIYAPSDVVITEVAGAPSRMTKKVLGEIKRKFSMATDSDVHVTAVEFVTKAGESLKDASTLSLVFTGRDSGEPIPAEKMVAKMDRLRAEGVHNLPLVKSHRGFPTPSSGQDDTIAMVSSLAPVFIVLLFFTTLLVIAIFIFSVMVCMYRKRYRSANKLKDDLLAINNSHNNSVFPGSGKIIAIKNGNDRQPSSTISTPSIMDSYYKGGFYDVQEAKMHVVNPEDD</sequence>
<comment type="subcellular location">
    <subcellularLocation>
        <location evidence="1">Membrane</location>
    </subcellularLocation>
</comment>
<feature type="domain" description="Cadherin" evidence="8">
    <location>
        <begin position="1086"/>
        <end position="1201"/>
    </location>
</feature>
<feature type="domain" description="Cadherin" evidence="8">
    <location>
        <begin position="761"/>
        <end position="862"/>
    </location>
</feature>
<comment type="caution">
    <text evidence="9">The sequence shown here is derived from an EMBL/GenBank/DDBJ whole genome shotgun (WGS) entry which is preliminary data.</text>
</comment>
<proteinExistence type="predicted"/>
<dbReference type="Pfam" id="PF00028">
    <property type="entry name" value="Cadherin"/>
    <property type="match status" value="1"/>
</dbReference>
<keyword evidence="6" id="KW-1133">Transmembrane helix</keyword>
<evidence type="ECO:0000256" key="7">
    <source>
        <dbReference type="SAM" id="SignalP"/>
    </source>
</evidence>
<dbReference type="PROSITE" id="PS50268">
    <property type="entry name" value="CADHERIN_2"/>
    <property type="match status" value="7"/>
</dbReference>
<gene>
    <name evidence="9" type="ORF">PMAYCL1PPCAC_09879</name>
</gene>
<dbReference type="PANTHER" id="PTHR24027">
    <property type="entry name" value="CADHERIN-23"/>
    <property type="match status" value="1"/>
</dbReference>
<dbReference type="Proteomes" id="UP001328107">
    <property type="component" value="Unassembled WGS sequence"/>
</dbReference>
<feature type="transmembrane region" description="Helical" evidence="6">
    <location>
        <begin position="1305"/>
        <end position="1330"/>
    </location>
</feature>
<feature type="domain" description="Cadherin" evidence="8">
    <location>
        <begin position="664"/>
        <end position="760"/>
    </location>
</feature>
<feature type="domain" description="Cadherin" evidence="8">
    <location>
        <begin position="868"/>
        <end position="974"/>
    </location>
</feature>
<feature type="domain" description="Cadherin" evidence="8">
    <location>
        <begin position="975"/>
        <end position="1077"/>
    </location>
</feature>
<feature type="domain" description="Cadherin" evidence="8">
    <location>
        <begin position="563"/>
        <end position="663"/>
    </location>
</feature>
<feature type="domain" description="Cadherin" evidence="8">
    <location>
        <begin position="439"/>
        <end position="560"/>
    </location>
</feature>
<dbReference type="SUPFAM" id="SSF49313">
    <property type="entry name" value="Cadherin-like"/>
    <property type="match status" value="6"/>
</dbReference>
<dbReference type="SMART" id="SM00112">
    <property type="entry name" value="CA"/>
    <property type="match status" value="5"/>
</dbReference>
<evidence type="ECO:0000256" key="6">
    <source>
        <dbReference type="SAM" id="Phobius"/>
    </source>
</evidence>
<dbReference type="GO" id="GO:0000902">
    <property type="term" value="P:cell morphogenesis"/>
    <property type="evidence" value="ECO:0007669"/>
    <property type="project" value="TreeGrafter"/>
</dbReference>
<reference evidence="10" key="1">
    <citation type="submission" date="2022-10" db="EMBL/GenBank/DDBJ databases">
        <title>Genome assembly of Pristionchus species.</title>
        <authorList>
            <person name="Yoshida K."/>
            <person name="Sommer R.J."/>
        </authorList>
    </citation>
    <scope>NUCLEOTIDE SEQUENCE [LARGE SCALE GENOMIC DNA]</scope>
    <source>
        <strain evidence="10">RS5460</strain>
    </source>
</reference>
<dbReference type="GO" id="GO:0005509">
    <property type="term" value="F:calcium ion binding"/>
    <property type="evidence" value="ECO:0007669"/>
    <property type="project" value="UniProtKB-UniRule"/>
</dbReference>
<keyword evidence="4 6" id="KW-0472">Membrane</keyword>
<dbReference type="EMBL" id="BTRK01000002">
    <property type="protein sequence ID" value="GMR39684.1"/>
    <property type="molecule type" value="Genomic_DNA"/>
</dbReference>
<dbReference type="GO" id="GO:0007043">
    <property type="term" value="P:cell-cell junction assembly"/>
    <property type="evidence" value="ECO:0007669"/>
    <property type="project" value="TreeGrafter"/>
</dbReference>
<feature type="chain" id="PRO_5043027537" description="Cadherin domain-containing protein" evidence="7">
    <location>
        <begin position="17"/>
        <end position="1407"/>
    </location>
</feature>
<dbReference type="GO" id="GO:0016342">
    <property type="term" value="C:catenin complex"/>
    <property type="evidence" value="ECO:0007669"/>
    <property type="project" value="TreeGrafter"/>
</dbReference>
<dbReference type="GO" id="GO:0008013">
    <property type="term" value="F:beta-catenin binding"/>
    <property type="evidence" value="ECO:0007669"/>
    <property type="project" value="TreeGrafter"/>
</dbReference>
<dbReference type="PANTHER" id="PTHR24027:SF442">
    <property type="entry name" value="PROTOCADHERIN-15 ISOFORM X1"/>
    <property type="match status" value="1"/>
</dbReference>
<dbReference type="GO" id="GO:0016339">
    <property type="term" value="P:calcium-dependent cell-cell adhesion via plasma membrane cell adhesion molecules"/>
    <property type="evidence" value="ECO:0007669"/>
    <property type="project" value="TreeGrafter"/>
</dbReference>
<evidence type="ECO:0000313" key="10">
    <source>
        <dbReference type="Proteomes" id="UP001328107"/>
    </source>
</evidence>
<dbReference type="Gene3D" id="2.60.40.60">
    <property type="entry name" value="Cadherins"/>
    <property type="match status" value="7"/>
</dbReference>
<keyword evidence="3 5" id="KW-0106">Calcium</keyword>
<evidence type="ECO:0000256" key="2">
    <source>
        <dbReference type="ARBA" id="ARBA00022737"/>
    </source>
</evidence>
<dbReference type="FunFam" id="2.60.40.60:FF:000092">
    <property type="entry name" value="Protocadherin 8"/>
    <property type="match status" value="1"/>
</dbReference>
<dbReference type="PRINTS" id="PR00205">
    <property type="entry name" value="CADHERIN"/>
</dbReference>
<dbReference type="GO" id="GO:0005912">
    <property type="term" value="C:adherens junction"/>
    <property type="evidence" value="ECO:0007669"/>
    <property type="project" value="TreeGrafter"/>
</dbReference>
<dbReference type="InterPro" id="IPR020894">
    <property type="entry name" value="Cadherin_CS"/>
</dbReference>
<keyword evidence="10" id="KW-1185">Reference proteome</keyword>
<dbReference type="InterPro" id="IPR015919">
    <property type="entry name" value="Cadherin-like_sf"/>
</dbReference>
<feature type="signal peptide" evidence="7">
    <location>
        <begin position="1"/>
        <end position="16"/>
    </location>
</feature>
<organism evidence="9 10">
    <name type="scientific">Pristionchus mayeri</name>
    <dbReference type="NCBI Taxonomy" id="1317129"/>
    <lineage>
        <taxon>Eukaryota</taxon>
        <taxon>Metazoa</taxon>
        <taxon>Ecdysozoa</taxon>
        <taxon>Nematoda</taxon>
        <taxon>Chromadorea</taxon>
        <taxon>Rhabditida</taxon>
        <taxon>Rhabditina</taxon>
        <taxon>Diplogasteromorpha</taxon>
        <taxon>Diplogasteroidea</taxon>
        <taxon>Neodiplogasteridae</taxon>
        <taxon>Pristionchus</taxon>
    </lineage>
</organism>